<dbReference type="InterPro" id="IPR002586">
    <property type="entry name" value="CobQ/CobB/MinD/ParA_Nub-bd_dom"/>
</dbReference>
<dbReference type="Pfam" id="PF01656">
    <property type="entry name" value="CbiA"/>
    <property type="match status" value="1"/>
</dbReference>
<dbReference type="PANTHER" id="PTHR43384:SF6">
    <property type="entry name" value="SEPTUM SITE-DETERMINING PROTEIN MIND HOMOLOG, CHLOROPLASTIC"/>
    <property type="match status" value="1"/>
</dbReference>
<dbReference type="GO" id="GO:0009898">
    <property type="term" value="C:cytoplasmic side of plasma membrane"/>
    <property type="evidence" value="ECO:0007669"/>
    <property type="project" value="TreeGrafter"/>
</dbReference>
<dbReference type="AlphaFoldDB" id="A0A2I1I114"/>
<dbReference type="SUPFAM" id="SSF52540">
    <property type="entry name" value="P-loop containing nucleoside triphosphate hydrolases"/>
    <property type="match status" value="1"/>
</dbReference>
<protein>
    <submittedName>
        <fullName evidence="5">AAA family ATPase</fullName>
    </submittedName>
</protein>
<dbReference type="InterPro" id="IPR050625">
    <property type="entry name" value="ParA/MinD_ATPase"/>
</dbReference>
<proteinExistence type="predicted"/>
<feature type="region of interest" description="Disordered" evidence="3">
    <location>
        <begin position="121"/>
        <end position="140"/>
    </location>
</feature>
<gene>
    <name evidence="5" type="ORF">CYJ22_03255</name>
</gene>
<dbReference type="GO" id="GO:0016887">
    <property type="term" value="F:ATP hydrolysis activity"/>
    <property type="evidence" value="ECO:0007669"/>
    <property type="project" value="TreeGrafter"/>
</dbReference>
<evidence type="ECO:0000256" key="3">
    <source>
        <dbReference type="SAM" id="MobiDB-lite"/>
    </source>
</evidence>
<name>A0A2I1I114_9ACTO</name>
<evidence type="ECO:0000259" key="4">
    <source>
        <dbReference type="Pfam" id="PF01656"/>
    </source>
</evidence>
<comment type="caution">
    <text evidence="5">The sequence shown here is derived from an EMBL/GenBank/DDBJ whole genome shotgun (WGS) entry which is preliminary data.</text>
</comment>
<dbReference type="Gene3D" id="3.40.50.300">
    <property type="entry name" value="P-loop containing nucleotide triphosphate hydrolases"/>
    <property type="match status" value="1"/>
</dbReference>
<evidence type="ECO:0000256" key="1">
    <source>
        <dbReference type="ARBA" id="ARBA00022741"/>
    </source>
</evidence>
<organism evidence="5 6">
    <name type="scientific">Schaalia odontolytica</name>
    <dbReference type="NCBI Taxonomy" id="1660"/>
    <lineage>
        <taxon>Bacteria</taxon>
        <taxon>Bacillati</taxon>
        <taxon>Actinomycetota</taxon>
        <taxon>Actinomycetes</taxon>
        <taxon>Actinomycetales</taxon>
        <taxon>Actinomycetaceae</taxon>
        <taxon>Schaalia</taxon>
    </lineage>
</organism>
<evidence type="ECO:0000256" key="2">
    <source>
        <dbReference type="ARBA" id="ARBA00022840"/>
    </source>
</evidence>
<evidence type="ECO:0000313" key="5">
    <source>
        <dbReference type="EMBL" id="PKY64783.1"/>
    </source>
</evidence>
<reference evidence="5 6" key="1">
    <citation type="submission" date="2017-12" db="EMBL/GenBank/DDBJ databases">
        <title>Phylogenetic diversity of female urinary microbiome.</title>
        <authorList>
            <person name="Thomas-White K."/>
            <person name="Wolfe A.J."/>
        </authorList>
    </citation>
    <scope>NUCLEOTIDE SEQUENCE [LARGE SCALE GENOMIC DNA]</scope>
    <source>
        <strain evidence="5 6">UMB0018</strain>
    </source>
</reference>
<dbReference type="EMBL" id="PKKM01000004">
    <property type="protein sequence ID" value="PKY64783.1"/>
    <property type="molecule type" value="Genomic_DNA"/>
</dbReference>
<feature type="domain" description="CobQ/CobB/MinD/ParA nucleotide binding" evidence="4">
    <location>
        <begin position="142"/>
        <end position="369"/>
    </location>
</feature>
<keyword evidence="1" id="KW-0547">Nucleotide-binding</keyword>
<evidence type="ECO:0000313" key="6">
    <source>
        <dbReference type="Proteomes" id="UP000234198"/>
    </source>
</evidence>
<feature type="compositionally biased region" description="Pro residues" evidence="3">
    <location>
        <begin position="128"/>
        <end position="137"/>
    </location>
</feature>
<keyword evidence="2" id="KW-0067">ATP-binding</keyword>
<dbReference type="PANTHER" id="PTHR43384">
    <property type="entry name" value="SEPTUM SITE-DETERMINING PROTEIN MIND HOMOLOG, CHLOROPLASTIC-RELATED"/>
    <property type="match status" value="1"/>
</dbReference>
<dbReference type="InterPro" id="IPR027417">
    <property type="entry name" value="P-loop_NTPase"/>
</dbReference>
<dbReference type="GO" id="GO:0051782">
    <property type="term" value="P:negative regulation of cell division"/>
    <property type="evidence" value="ECO:0007669"/>
    <property type="project" value="TreeGrafter"/>
</dbReference>
<dbReference type="Proteomes" id="UP000234198">
    <property type="component" value="Unassembled WGS sequence"/>
</dbReference>
<accession>A0A2I1I114</accession>
<dbReference type="GO" id="GO:0005524">
    <property type="term" value="F:ATP binding"/>
    <property type="evidence" value="ECO:0007669"/>
    <property type="project" value="UniProtKB-KW"/>
</dbReference>
<dbReference type="RefSeq" id="WP_101601061.1">
    <property type="nucleotide sequence ID" value="NZ_PKKM01000004.1"/>
</dbReference>
<sequence>MSSVHGVVILADQRYEAPLIQAIQRHGDTLAIVRRCADLAEVIAAARAGVADLAVIDGSDPDLTAESLDALRSCGMAVVALAAHADRSRLASLGVASVAAPGSPEQVVNSLIAATRNVRVHAAASDEQPPPPPPPSSPGTVIAVWGTSGAPGRTTIASGLAAILARSAPTLLVDADTANPTIAHLLGMPVQASGLSILARTASRGPLTPQDINAASVPRSEGLRVVTGLVTPHRWREVSRPSIETIVGALRLSARYCVVDVASTSLEKTARGANRDDAALGVLERADRLVIVARGDIVGINRLSFVARWWEEHGRDLPVDIIVNRVSTDAIGPHPVPSLQAAIGAFMPHRLFHVVDEDAGVRRAALRGKALGENGTRCAASDALEAIVEQWMPTL</sequence>
<dbReference type="GO" id="GO:0005829">
    <property type="term" value="C:cytosol"/>
    <property type="evidence" value="ECO:0007669"/>
    <property type="project" value="TreeGrafter"/>
</dbReference>